<keyword evidence="4" id="KW-1185">Reference proteome</keyword>
<feature type="coiled-coil region" evidence="1">
    <location>
        <begin position="109"/>
        <end position="258"/>
    </location>
</feature>
<dbReference type="EMBL" id="KE346368">
    <property type="protein sequence ID" value="KJE94859.1"/>
    <property type="molecule type" value="Genomic_DNA"/>
</dbReference>
<evidence type="ECO:0000313" key="4">
    <source>
        <dbReference type="Proteomes" id="UP000008743"/>
    </source>
</evidence>
<feature type="compositionally biased region" description="Polar residues" evidence="2">
    <location>
        <begin position="45"/>
        <end position="55"/>
    </location>
</feature>
<gene>
    <name evidence="3" type="ORF">CAOG_005430</name>
</gene>
<organism evidence="3 4">
    <name type="scientific">Capsaspora owczarzaki (strain ATCC 30864)</name>
    <dbReference type="NCBI Taxonomy" id="595528"/>
    <lineage>
        <taxon>Eukaryota</taxon>
        <taxon>Filasterea</taxon>
        <taxon>Capsaspora</taxon>
    </lineage>
</organism>
<dbReference type="RefSeq" id="XP_004346103.1">
    <property type="nucleotide sequence ID" value="XM_004346053.1"/>
</dbReference>
<reference evidence="4" key="1">
    <citation type="submission" date="2011-02" db="EMBL/GenBank/DDBJ databases">
        <title>The Genome Sequence of Capsaspora owczarzaki ATCC 30864.</title>
        <authorList>
            <person name="Russ C."/>
            <person name="Cuomo C."/>
            <person name="Burger G."/>
            <person name="Gray M.W."/>
            <person name="Holland P.W.H."/>
            <person name="King N."/>
            <person name="Lang F.B.F."/>
            <person name="Roger A.J."/>
            <person name="Ruiz-Trillo I."/>
            <person name="Young S.K."/>
            <person name="Zeng Q."/>
            <person name="Gargeya S."/>
            <person name="Alvarado L."/>
            <person name="Berlin A."/>
            <person name="Chapman S.B."/>
            <person name="Chen Z."/>
            <person name="Freedman E."/>
            <person name="Gellesch M."/>
            <person name="Goldberg J."/>
            <person name="Griggs A."/>
            <person name="Gujja S."/>
            <person name="Heilman E."/>
            <person name="Heiman D."/>
            <person name="Howarth C."/>
            <person name="Mehta T."/>
            <person name="Neiman D."/>
            <person name="Pearson M."/>
            <person name="Roberts A."/>
            <person name="Saif S."/>
            <person name="Shea T."/>
            <person name="Shenoy N."/>
            <person name="Sisk P."/>
            <person name="Stolte C."/>
            <person name="Sykes S."/>
            <person name="White J."/>
            <person name="Yandava C."/>
            <person name="Haas B."/>
            <person name="Nusbaum C."/>
            <person name="Birren B."/>
        </authorList>
    </citation>
    <scope>NUCLEOTIDE SEQUENCE</scope>
    <source>
        <strain evidence="4">ATCC 30864</strain>
    </source>
</reference>
<proteinExistence type="predicted"/>
<feature type="compositionally biased region" description="Polar residues" evidence="2">
    <location>
        <begin position="1"/>
        <end position="36"/>
    </location>
</feature>
<feature type="region of interest" description="Disordered" evidence="2">
    <location>
        <begin position="298"/>
        <end position="339"/>
    </location>
</feature>
<evidence type="ECO:0000256" key="2">
    <source>
        <dbReference type="SAM" id="MobiDB-lite"/>
    </source>
</evidence>
<dbReference type="AlphaFoldDB" id="A0A0D2X3T3"/>
<accession>A0A0D2X3T3</accession>
<sequence length="429" mass="46907">MFSQARPNASFSTQVKPSSSAAASTLQPMNSSTLKAQGSAFPARSGTNPTSTPASSLMPAASNLDGDGAPALLSVSIHSKPEAQGHQKQLFLWSGVDVTLGQMRGRLRLEALEQERSSVMLETMREERETLLSTLTAKVEKLKRKRQEAIQREQTLRDANDRLRSQANAKQSANDATVKQLQASLHAFKTECASANIQMLTKAHEIDSLMIELDNLREQQARESQASSNEILALREKLEDATQTVKQQAVQLKQALADTEQMRHELAATNTSHATYRTAIASLTEELRVCKAIESHLQEQTHKATNQPGRPPGSAFARPVPRRPHEVEATLSTTSSAEVEQRLRQDLARLRQKLEEQAKALTTALALHAQHTTDCIEHVSEIVLLRAKLDNCLADQASTRAELAACQAQLCVSDATLAPEPEPEPEAAV</sequence>
<evidence type="ECO:0000313" key="3">
    <source>
        <dbReference type="EMBL" id="KJE94859.1"/>
    </source>
</evidence>
<evidence type="ECO:0000256" key="1">
    <source>
        <dbReference type="SAM" id="Coils"/>
    </source>
</evidence>
<dbReference type="PhylomeDB" id="A0A0D2X3T3"/>
<dbReference type="InParanoid" id="A0A0D2X3T3"/>
<feature type="region of interest" description="Disordered" evidence="2">
    <location>
        <begin position="1"/>
        <end position="63"/>
    </location>
</feature>
<protein>
    <submittedName>
        <fullName evidence="3">Uncharacterized protein</fullName>
    </submittedName>
</protein>
<dbReference type="Proteomes" id="UP000008743">
    <property type="component" value="Unassembled WGS sequence"/>
</dbReference>
<keyword evidence="1" id="KW-0175">Coiled coil</keyword>
<name>A0A0D2X3T3_CAPO3</name>